<dbReference type="Proteomes" id="UP000313359">
    <property type="component" value="Unassembled WGS sequence"/>
</dbReference>
<dbReference type="AlphaFoldDB" id="A0A5C2RVQ0"/>
<organism evidence="3 4">
    <name type="scientific">Lentinus tigrinus ALCF2SS1-6</name>
    <dbReference type="NCBI Taxonomy" id="1328759"/>
    <lineage>
        <taxon>Eukaryota</taxon>
        <taxon>Fungi</taxon>
        <taxon>Dikarya</taxon>
        <taxon>Basidiomycota</taxon>
        <taxon>Agaricomycotina</taxon>
        <taxon>Agaricomycetes</taxon>
        <taxon>Polyporales</taxon>
        <taxon>Polyporaceae</taxon>
        <taxon>Lentinus</taxon>
    </lineage>
</organism>
<proteinExistence type="predicted"/>
<feature type="signal peptide" evidence="2">
    <location>
        <begin position="1"/>
        <end position="24"/>
    </location>
</feature>
<keyword evidence="2" id="KW-0732">Signal</keyword>
<evidence type="ECO:0000313" key="3">
    <source>
        <dbReference type="EMBL" id="RPD54577.1"/>
    </source>
</evidence>
<keyword evidence="4" id="KW-1185">Reference proteome</keyword>
<dbReference type="EMBL" id="ML122304">
    <property type="protein sequence ID" value="RPD54577.1"/>
    <property type="molecule type" value="Genomic_DNA"/>
</dbReference>
<protein>
    <submittedName>
        <fullName evidence="3">Uncharacterized protein</fullName>
    </submittedName>
</protein>
<gene>
    <name evidence="3" type="ORF">L227DRAFT_603990</name>
</gene>
<feature type="chain" id="PRO_5022802397" evidence="2">
    <location>
        <begin position="25"/>
        <end position="149"/>
    </location>
</feature>
<sequence length="149" mass="16432">MQLSLAHSPFVWLLALAATLGAYGYPIPPAEKVPTGIHAHGQLMVQVFVLQGGEPISSESSESSLREEALTPYVTNSDEEEAPRLPPCQRRRLQDSSSLSTRRRRTYKYRERSGHGVHGWVSEAPYQMHTSSEGGGWPSNLTDDGMVDP</sequence>
<evidence type="ECO:0000256" key="1">
    <source>
        <dbReference type="SAM" id="MobiDB-lite"/>
    </source>
</evidence>
<evidence type="ECO:0000313" key="4">
    <source>
        <dbReference type="Proteomes" id="UP000313359"/>
    </source>
</evidence>
<reference evidence="3" key="1">
    <citation type="journal article" date="2018" name="Genome Biol. Evol.">
        <title>Genomics and development of Lentinus tigrinus, a white-rot wood-decaying mushroom with dimorphic fruiting bodies.</title>
        <authorList>
            <person name="Wu B."/>
            <person name="Xu Z."/>
            <person name="Knudson A."/>
            <person name="Carlson A."/>
            <person name="Chen N."/>
            <person name="Kovaka S."/>
            <person name="LaButti K."/>
            <person name="Lipzen A."/>
            <person name="Pennachio C."/>
            <person name="Riley R."/>
            <person name="Schakwitz W."/>
            <person name="Umezawa K."/>
            <person name="Ohm R.A."/>
            <person name="Grigoriev I.V."/>
            <person name="Nagy L.G."/>
            <person name="Gibbons J."/>
            <person name="Hibbett D."/>
        </authorList>
    </citation>
    <scope>NUCLEOTIDE SEQUENCE [LARGE SCALE GENOMIC DNA]</scope>
    <source>
        <strain evidence="3">ALCF2SS1-6</strain>
    </source>
</reference>
<feature type="region of interest" description="Disordered" evidence="1">
    <location>
        <begin position="55"/>
        <end position="149"/>
    </location>
</feature>
<evidence type="ECO:0000256" key="2">
    <source>
        <dbReference type="SAM" id="SignalP"/>
    </source>
</evidence>
<name>A0A5C2RVQ0_9APHY</name>
<accession>A0A5C2RVQ0</accession>